<proteinExistence type="predicted"/>
<dbReference type="RefSeq" id="WP_393011839.1">
    <property type="nucleotide sequence ID" value="NZ_JAZAQF010000043.1"/>
</dbReference>
<gene>
    <name evidence="1" type="ORF">VPK24_07525</name>
</gene>
<reference evidence="2" key="1">
    <citation type="journal article" date="2024" name="Algal Res.">
        <title>Biochemical, toxicological and genomic investigation of a high-biomass producing Limnothrix strain isolated from Italian shallow drinking water reservoir.</title>
        <authorList>
            <person name="Simonazzi M."/>
            <person name="Shishido T.K."/>
            <person name="Delbaje E."/>
            <person name="Wahlsten M."/>
            <person name="Fewer D.P."/>
            <person name="Sivonen K."/>
            <person name="Pezzolesi L."/>
            <person name="Pistocchi R."/>
        </authorList>
    </citation>
    <scope>NUCLEOTIDE SEQUENCE [LARGE SCALE GENOMIC DNA]</scope>
    <source>
        <strain evidence="2">LRLZ20PSL1</strain>
    </source>
</reference>
<keyword evidence="2" id="KW-1185">Reference proteome</keyword>
<organism evidence="1 2">
    <name type="scientific">Limnothrix redekei LRLZ20PSL1</name>
    <dbReference type="NCBI Taxonomy" id="3112953"/>
    <lineage>
        <taxon>Bacteria</taxon>
        <taxon>Bacillati</taxon>
        <taxon>Cyanobacteriota</taxon>
        <taxon>Cyanophyceae</taxon>
        <taxon>Pseudanabaenales</taxon>
        <taxon>Pseudanabaenaceae</taxon>
        <taxon>Limnothrix</taxon>
    </lineage>
</organism>
<evidence type="ECO:0000313" key="1">
    <source>
        <dbReference type="EMBL" id="MFG3817483.1"/>
    </source>
</evidence>
<dbReference type="Proteomes" id="UP001604335">
    <property type="component" value="Unassembled WGS sequence"/>
</dbReference>
<comment type="caution">
    <text evidence="1">The sequence shown here is derived from an EMBL/GenBank/DDBJ whole genome shotgun (WGS) entry which is preliminary data.</text>
</comment>
<accession>A0ABW7C8H9</accession>
<name>A0ABW7C8H9_9CYAN</name>
<protein>
    <submittedName>
        <fullName evidence="1">DDE transposase family protein</fullName>
    </submittedName>
</protein>
<sequence length="62" mass="6892">MEVPEFYIVRCADDRCEIVPSDRLAELPNPHPAGDRWGPYGDLAEAIAKRVGLIRAGKCKPQ</sequence>
<dbReference type="EMBL" id="JAZAQF010000043">
    <property type="protein sequence ID" value="MFG3817483.1"/>
    <property type="molecule type" value="Genomic_DNA"/>
</dbReference>
<evidence type="ECO:0000313" key="2">
    <source>
        <dbReference type="Proteomes" id="UP001604335"/>
    </source>
</evidence>